<keyword evidence="5 6" id="KW-0472">Membrane</keyword>
<feature type="transmembrane region" description="Helical" evidence="6">
    <location>
        <begin position="47"/>
        <end position="67"/>
    </location>
</feature>
<comment type="caution">
    <text evidence="8">The sequence shown here is derived from an EMBL/GenBank/DDBJ whole genome shotgun (WGS) entry which is preliminary data.</text>
</comment>
<dbReference type="InterPro" id="IPR011577">
    <property type="entry name" value="Cyt_b561_bac/Ni-Hgenase"/>
</dbReference>
<keyword evidence="2" id="KW-1003">Cell membrane</keyword>
<evidence type="ECO:0000313" key="8">
    <source>
        <dbReference type="EMBL" id="MBM1711956.1"/>
    </source>
</evidence>
<keyword evidence="4 6" id="KW-1133">Transmembrane helix</keyword>
<evidence type="ECO:0000256" key="1">
    <source>
        <dbReference type="ARBA" id="ARBA00004651"/>
    </source>
</evidence>
<dbReference type="AlphaFoldDB" id="A0AAE2VUG9"/>
<evidence type="ECO:0000313" key="9">
    <source>
        <dbReference type="Proteomes" id="UP000732193"/>
    </source>
</evidence>
<name>A0AAE2VUG9_9RHOB</name>
<feature type="transmembrane region" description="Helical" evidence="6">
    <location>
        <begin position="16"/>
        <end position="35"/>
    </location>
</feature>
<evidence type="ECO:0000256" key="4">
    <source>
        <dbReference type="ARBA" id="ARBA00022989"/>
    </source>
</evidence>
<dbReference type="GO" id="GO:0009055">
    <property type="term" value="F:electron transfer activity"/>
    <property type="evidence" value="ECO:0007669"/>
    <property type="project" value="InterPro"/>
</dbReference>
<dbReference type="InterPro" id="IPR016174">
    <property type="entry name" value="Di-haem_cyt_TM"/>
</dbReference>
<feature type="transmembrane region" description="Helical" evidence="6">
    <location>
        <begin position="139"/>
        <end position="161"/>
    </location>
</feature>
<dbReference type="RefSeq" id="WP_203241817.1">
    <property type="nucleotide sequence ID" value="NZ_JAFBRL010000001.1"/>
</dbReference>
<comment type="subcellular location">
    <subcellularLocation>
        <location evidence="1">Cell membrane</location>
        <topology evidence="1">Multi-pass membrane protein</topology>
    </subcellularLocation>
</comment>
<dbReference type="Proteomes" id="UP000732193">
    <property type="component" value="Unassembled WGS sequence"/>
</dbReference>
<organism evidence="8 9">
    <name type="scientific">Sulfitobacter geojensis</name>
    <dbReference type="NCBI Taxonomy" id="1342299"/>
    <lineage>
        <taxon>Bacteria</taxon>
        <taxon>Pseudomonadati</taxon>
        <taxon>Pseudomonadota</taxon>
        <taxon>Alphaproteobacteria</taxon>
        <taxon>Rhodobacterales</taxon>
        <taxon>Roseobacteraceae</taxon>
        <taxon>Sulfitobacter</taxon>
    </lineage>
</organism>
<accession>A0AAE2VUG9</accession>
<keyword evidence="3 6" id="KW-0812">Transmembrane</keyword>
<proteinExistence type="predicted"/>
<evidence type="ECO:0000256" key="2">
    <source>
        <dbReference type="ARBA" id="ARBA00022475"/>
    </source>
</evidence>
<evidence type="ECO:0000259" key="7">
    <source>
        <dbReference type="Pfam" id="PF01292"/>
    </source>
</evidence>
<sequence>MFYPSAFTHHLPSRRAVLKAVHWAMVPLLIWFLLVTPDDVLPFGAKAFQAHSMLALFFVTLCLLWTADYLRRGLASRPGPKLAPWARTTHQLLHKFLIWGLFGIALTGFLLGLTSAVLLKAGGFLPIAPPLNMKQANEIIGAVHIFEFYLVALIAVIHALFHIWRHLHLRDNALRIMTPKALHRFL</sequence>
<feature type="domain" description="Cytochrome b561 bacterial/Ni-hydrogenase" evidence="7">
    <location>
        <begin position="16"/>
        <end position="179"/>
    </location>
</feature>
<evidence type="ECO:0000256" key="5">
    <source>
        <dbReference type="ARBA" id="ARBA00023136"/>
    </source>
</evidence>
<dbReference type="GO" id="GO:0005886">
    <property type="term" value="C:plasma membrane"/>
    <property type="evidence" value="ECO:0007669"/>
    <property type="project" value="UniProtKB-SubCell"/>
</dbReference>
<reference evidence="8 9" key="1">
    <citation type="submission" date="2021-01" db="EMBL/GenBank/DDBJ databases">
        <title>Diatom-associated Roseobacters Show Island Model of Population Structure.</title>
        <authorList>
            <person name="Qu L."/>
            <person name="Feng X."/>
            <person name="Chen Y."/>
            <person name="Li L."/>
            <person name="Wang X."/>
            <person name="Hu Z."/>
            <person name="Wang H."/>
            <person name="Luo H."/>
        </authorList>
    </citation>
    <scope>NUCLEOTIDE SEQUENCE [LARGE SCALE GENOMIC DNA]</scope>
    <source>
        <strain evidence="8 9">TR60-84</strain>
    </source>
</reference>
<evidence type="ECO:0000256" key="6">
    <source>
        <dbReference type="SAM" id="Phobius"/>
    </source>
</evidence>
<dbReference type="EMBL" id="JAFBRM010000001">
    <property type="protein sequence ID" value="MBM1711956.1"/>
    <property type="molecule type" value="Genomic_DNA"/>
</dbReference>
<feature type="transmembrane region" description="Helical" evidence="6">
    <location>
        <begin position="96"/>
        <end position="119"/>
    </location>
</feature>
<keyword evidence="9" id="KW-1185">Reference proteome</keyword>
<evidence type="ECO:0000256" key="3">
    <source>
        <dbReference type="ARBA" id="ARBA00022692"/>
    </source>
</evidence>
<dbReference type="GO" id="GO:0022904">
    <property type="term" value="P:respiratory electron transport chain"/>
    <property type="evidence" value="ECO:0007669"/>
    <property type="project" value="InterPro"/>
</dbReference>
<protein>
    <submittedName>
        <fullName evidence="8">Cytochrome B</fullName>
    </submittedName>
</protein>
<dbReference type="Pfam" id="PF01292">
    <property type="entry name" value="Ni_hydr_CYTB"/>
    <property type="match status" value="1"/>
</dbReference>
<dbReference type="SUPFAM" id="SSF81342">
    <property type="entry name" value="Transmembrane di-heme cytochromes"/>
    <property type="match status" value="1"/>
</dbReference>
<gene>
    <name evidence="8" type="ORF">JQV55_00100</name>
</gene>